<protein>
    <recommendedName>
        <fullName evidence="4">2-dehydropantoate 2-reductase</fullName>
        <ecNumber evidence="4">1.1.1.169</ecNumber>
    </recommendedName>
    <alternativeName>
        <fullName evidence="4">Ketopantoate reductase</fullName>
    </alternativeName>
</protein>
<sequence>MQIKNVAMIGAGAIGGVYAYSLHKLLGDNFAFIANGKRKEKLEQEGLYLNGEHFNPKVVSSDGDTTFDLIIVSVKNYQLQSAIEDMRNLVGENTIILTLLNGISARDVLQEEFKDNHVLYGLAIKIDAVKVGNKITQNSKAIIQFGDKYNKTMSEEVLAVKNLLNDAKINNQVFEDMIKTVWTKWMLNIGLNQVSAISGATYGVIKNTPELLTLVNKSMKEVMEVSKACNINLGDENWASVQDVVDSLDGDGKTSLLQDVENKRKTEVEYFSGTLIKIAKEHNVEVPVNEVLYNFIKAKERNYTD</sequence>
<dbReference type="PANTHER" id="PTHR21708:SF26">
    <property type="entry name" value="2-DEHYDROPANTOATE 2-REDUCTASE"/>
    <property type="match status" value="1"/>
</dbReference>
<keyword evidence="3 4" id="KW-0560">Oxidoreductase</keyword>
<gene>
    <name evidence="7" type="primary">panE</name>
    <name evidence="7" type="ORF">IBLFYP30_00118</name>
</gene>
<dbReference type="RefSeq" id="WP_024037355.1">
    <property type="nucleotide sequence ID" value="NZ_CACRUE010000012.1"/>
</dbReference>
<comment type="pathway">
    <text evidence="4">Cofactor biosynthesis; (R)-pantothenate biosynthesis; (R)-pantoate from 3-methyl-2-oxobutanoate: step 2/2.</text>
</comment>
<dbReference type="PANTHER" id="PTHR21708">
    <property type="entry name" value="PROBABLE 2-DEHYDROPANTOATE 2-REDUCTASE"/>
    <property type="match status" value="1"/>
</dbReference>
<dbReference type="Gene3D" id="3.40.50.720">
    <property type="entry name" value="NAD(P)-binding Rossmann-like Domain"/>
    <property type="match status" value="1"/>
</dbReference>
<feature type="domain" description="Ketopantoate reductase C-terminal" evidence="6">
    <location>
        <begin position="176"/>
        <end position="300"/>
    </location>
</feature>
<evidence type="ECO:0000313" key="7">
    <source>
        <dbReference type="EMBL" id="VYT80102.1"/>
    </source>
</evidence>
<evidence type="ECO:0000256" key="2">
    <source>
        <dbReference type="ARBA" id="ARBA00022857"/>
    </source>
</evidence>
<evidence type="ECO:0000259" key="6">
    <source>
        <dbReference type="Pfam" id="PF08546"/>
    </source>
</evidence>
<dbReference type="EC" id="1.1.1.169" evidence="4"/>
<dbReference type="UniPathway" id="UPA00028">
    <property type="reaction ID" value="UER00004"/>
</dbReference>
<keyword evidence="2 4" id="KW-0521">NADP</keyword>
<accession>A0A6N2ZTR7</accession>
<comment type="catalytic activity">
    <reaction evidence="4">
        <text>(R)-pantoate + NADP(+) = 2-dehydropantoate + NADPH + H(+)</text>
        <dbReference type="Rhea" id="RHEA:16233"/>
        <dbReference type="ChEBI" id="CHEBI:11561"/>
        <dbReference type="ChEBI" id="CHEBI:15378"/>
        <dbReference type="ChEBI" id="CHEBI:15980"/>
        <dbReference type="ChEBI" id="CHEBI:57783"/>
        <dbReference type="ChEBI" id="CHEBI:58349"/>
        <dbReference type="EC" id="1.1.1.169"/>
    </reaction>
</comment>
<comment type="similarity">
    <text evidence="1 4">Belongs to the ketopantoate reductase family.</text>
</comment>
<dbReference type="SUPFAM" id="SSF51735">
    <property type="entry name" value="NAD(P)-binding Rossmann-fold domains"/>
    <property type="match status" value="1"/>
</dbReference>
<dbReference type="InterPro" id="IPR051402">
    <property type="entry name" value="KPR-Related"/>
</dbReference>
<dbReference type="Pfam" id="PF02558">
    <property type="entry name" value="ApbA"/>
    <property type="match status" value="1"/>
</dbReference>
<dbReference type="SUPFAM" id="SSF48179">
    <property type="entry name" value="6-phosphogluconate dehydrogenase C-terminal domain-like"/>
    <property type="match status" value="1"/>
</dbReference>
<evidence type="ECO:0000256" key="3">
    <source>
        <dbReference type="ARBA" id="ARBA00023002"/>
    </source>
</evidence>
<dbReference type="EMBL" id="CACRUE010000012">
    <property type="protein sequence ID" value="VYT80102.1"/>
    <property type="molecule type" value="Genomic_DNA"/>
</dbReference>
<evidence type="ECO:0000256" key="4">
    <source>
        <dbReference type="RuleBase" id="RU362068"/>
    </source>
</evidence>
<dbReference type="Gene3D" id="1.10.1040.10">
    <property type="entry name" value="N-(1-d-carboxylethyl)-l-norvaline Dehydrogenase, domain 2"/>
    <property type="match status" value="1"/>
</dbReference>
<evidence type="ECO:0000256" key="1">
    <source>
        <dbReference type="ARBA" id="ARBA00007870"/>
    </source>
</evidence>
<dbReference type="NCBIfam" id="TIGR00745">
    <property type="entry name" value="apbA_panE"/>
    <property type="match status" value="1"/>
</dbReference>
<evidence type="ECO:0000259" key="5">
    <source>
        <dbReference type="Pfam" id="PF02558"/>
    </source>
</evidence>
<keyword evidence="4" id="KW-0566">Pantothenate biosynthesis</keyword>
<dbReference type="Pfam" id="PF08546">
    <property type="entry name" value="ApbA_C"/>
    <property type="match status" value="1"/>
</dbReference>
<dbReference type="AlphaFoldDB" id="A0A6N2ZTR7"/>
<dbReference type="InterPro" id="IPR003710">
    <property type="entry name" value="ApbA"/>
</dbReference>
<dbReference type="InterPro" id="IPR036291">
    <property type="entry name" value="NAD(P)-bd_dom_sf"/>
</dbReference>
<dbReference type="InterPro" id="IPR013328">
    <property type="entry name" value="6PGD_dom2"/>
</dbReference>
<dbReference type="InterPro" id="IPR008927">
    <property type="entry name" value="6-PGluconate_DH-like_C_sf"/>
</dbReference>
<feature type="domain" description="Ketopantoate reductase N-terminal" evidence="5">
    <location>
        <begin position="6"/>
        <end position="147"/>
    </location>
</feature>
<dbReference type="InterPro" id="IPR013752">
    <property type="entry name" value="KPA_reductase"/>
</dbReference>
<reference evidence="7" key="1">
    <citation type="submission" date="2019-11" db="EMBL/GenBank/DDBJ databases">
        <authorList>
            <person name="Feng L."/>
        </authorList>
    </citation>
    <scope>NUCLEOTIDE SEQUENCE</scope>
    <source>
        <strain evidence="7">IbartlettiiLFYP30</strain>
    </source>
</reference>
<dbReference type="InterPro" id="IPR013332">
    <property type="entry name" value="KPR_N"/>
</dbReference>
<organism evidence="7">
    <name type="scientific">Intestinibacter bartlettii</name>
    <dbReference type="NCBI Taxonomy" id="261299"/>
    <lineage>
        <taxon>Bacteria</taxon>
        <taxon>Bacillati</taxon>
        <taxon>Bacillota</taxon>
        <taxon>Clostridia</taxon>
        <taxon>Peptostreptococcales</taxon>
        <taxon>Peptostreptococcaceae</taxon>
        <taxon>Intestinibacter</taxon>
    </lineage>
</organism>
<dbReference type="GO" id="GO:0008677">
    <property type="term" value="F:2-dehydropantoate 2-reductase activity"/>
    <property type="evidence" value="ECO:0007669"/>
    <property type="project" value="UniProtKB-EC"/>
</dbReference>
<comment type="function">
    <text evidence="4">Catalyzes the NADPH-dependent reduction of ketopantoate into pantoic acid.</text>
</comment>
<name>A0A6N2ZTR7_9FIRM</name>
<dbReference type="GO" id="GO:0005737">
    <property type="term" value="C:cytoplasm"/>
    <property type="evidence" value="ECO:0007669"/>
    <property type="project" value="TreeGrafter"/>
</dbReference>
<dbReference type="FunFam" id="1.10.1040.10:FF:000017">
    <property type="entry name" value="2-dehydropantoate 2-reductase"/>
    <property type="match status" value="1"/>
</dbReference>
<dbReference type="GO" id="GO:0015940">
    <property type="term" value="P:pantothenate biosynthetic process"/>
    <property type="evidence" value="ECO:0007669"/>
    <property type="project" value="UniProtKB-UniPathway"/>
</dbReference>
<proteinExistence type="inferred from homology"/>